<dbReference type="PANTHER" id="PTHR10803">
    <property type="entry name" value="ARSENICAL PUMP-DRIVING ATPASE ARSENITE-TRANSLOCATING ATPASE"/>
    <property type="match status" value="1"/>
</dbReference>
<feature type="domain" description="ArsA/GET3 Anion-transporting ATPase-like" evidence="2">
    <location>
        <begin position="5"/>
        <end position="289"/>
    </location>
</feature>
<dbReference type="OMA" id="PHEPAIS"/>
<comment type="similarity">
    <text evidence="1">Belongs to the arsA ATPase family.</text>
</comment>
<dbReference type="PANTHER" id="PTHR10803:SF3">
    <property type="entry name" value="ATPASE GET3"/>
    <property type="match status" value="1"/>
</dbReference>
<dbReference type="InterPro" id="IPR016300">
    <property type="entry name" value="ATPase_ArsA/GET3"/>
</dbReference>
<dbReference type="InterPro" id="IPR025723">
    <property type="entry name" value="ArsA/GET3_ATPase-like"/>
</dbReference>
<name>A0A7C2VAF0_9CREN</name>
<dbReference type="GO" id="GO:0016887">
    <property type="term" value="F:ATP hydrolysis activity"/>
    <property type="evidence" value="ECO:0007669"/>
    <property type="project" value="InterPro"/>
</dbReference>
<dbReference type="Proteomes" id="UP000886076">
    <property type="component" value="Unassembled WGS sequence"/>
</dbReference>
<dbReference type="GO" id="GO:0005524">
    <property type="term" value="F:ATP binding"/>
    <property type="evidence" value="ECO:0007669"/>
    <property type="project" value="InterPro"/>
</dbReference>
<proteinExistence type="inferred from homology"/>
<evidence type="ECO:0000256" key="1">
    <source>
        <dbReference type="ARBA" id="ARBA00011040"/>
    </source>
</evidence>
<protein>
    <submittedName>
        <fullName evidence="3">ArsA family ATPase</fullName>
    </submittedName>
</protein>
<gene>
    <name evidence="3" type="ORF">ENO39_02135</name>
</gene>
<dbReference type="InterPro" id="IPR027417">
    <property type="entry name" value="P-loop_NTPase"/>
</dbReference>
<dbReference type="EMBL" id="DSFH01000036">
    <property type="protein sequence ID" value="HEW63844.1"/>
    <property type="molecule type" value="Genomic_DNA"/>
</dbReference>
<sequence>MSPTVLSFWGKGGVGKTTLTFSLSLELALRGKKTIYLTTDPTPPLPYWGSKDCDWREYKAKCGDNLELYLMSEKIVRELWIKKFGEEVYEVASSIFPVEREVIDYVAGAPGIADEFLMYFVQNLCRNESADYIVWDTTAAGGSIRLIRLEKEFYEHLGQASKMYLKIKGTLEKIRRGKKDPAELIDSWRKIAEEVLSFLSSSSHKAYIVSIPDYYGLQVTSSIYEELTMNKINVEKVILNMVFGEEVQKECKEIGNMAREQKKYIQEFFKKFEGKADICMVNYYFEELQKESHILEEIGKRIIESCIGGLQ</sequence>
<evidence type="ECO:0000313" key="3">
    <source>
        <dbReference type="EMBL" id="HEW63844.1"/>
    </source>
</evidence>
<comment type="caution">
    <text evidence="3">The sequence shown here is derived from an EMBL/GenBank/DDBJ whole genome shotgun (WGS) entry which is preliminary data.</text>
</comment>
<reference evidence="3" key="1">
    <citation type="journal article" date="2020" name="mSystems">
        <title>Genome- and Community-Level Interaction Insights into Carbon Utilization and Element Cycling Functions of Hydrothermarchaeota in Hydrothermal Sediment.</title>
        <authorList>
            <person name="Zhou Z."/>
            <person name="Liu Y."/>
            <person name="Xu W."/>
            <person name="Pan J."/>
            <person name="Luo Z.H."/>
            <person name="Li M."/>
        </authorList>
    </citation>
    <scope>NUCLEOTIDE SEQUENCE [LARGE SCALE GENOMIC DNA]</scope>
    <source>
        <strain evidence="3">SpSt-1261</strain>
    </source>
</reference>
<accession>A0A7C2VAF0</accession>
<dbReference type="RefSeq" id="WP_014558453.1">
    <property type="nucleotide sequence ID" value="NZ_DSFH01000036.1"/>
</dbReference>
<dbReference type="Gene3D" id="3.40.50.300">
    <property type="entry name" value="P-loop containing nucleotide triphosphate hydrolases"/>
    <property type="match status" value="1"/>
</dbReference>
<dbReference type="GeneID" id="12450427"/>
<dbReference type="SUPFAM" id="SSF52540">
    <property type="entry name" value="P-loop containing nucleoside triphosphate hydrolases"/>
    <property type="match status" value="1"/>
</dbReference>
<dbReference type="AlphaFoldDB" id="A0A7C2VAF0"/>
<dbReference type="Pfam" id="PF02374">
    <property type="entry name" value="ArsA_ATPase"/>
    <property type="match status" value="1"/>
</dbReference>
<organism evidence="3">
    <name type="scientific">Fervidicoccus fontis</name>
    <dbReference type="NCBI Taxonomy" id="683846"/>
    <lineage>
        <taxon>Archaea</taxon>
        <taxon>Thermoproteota</taxon>
        <taxon>Thermoprotei</taxon>
        <taxon>Fervidicoccales</taxon>
        <taxon>Fervidicoccaceae</taxon>
        <taxon>Fervidicoccus</taxon>
    </lineage>
</organism>
<evidence type="ECO:0000259" key="2">
    <source>
        <dbReference type="Pfam" id="PF02374"/>
    </source>
</evidence>